<evidence type="ECO:0000256" key="7">
    <source>
        <dbReference type="ARBA" id="ARBA00022982"/>
    </source>
</evidence>
<feature type="transmembrane region" description="Helical" evidence="14">
    <location>
        <begin position="188"/>
        <end position="206"/>
    </location>
</feature>
<dbReference type="PANTHER" id="PTHR32361">
    <property type="entry name" value="FERRIC/CUPRIC REDUCTASE TRANSMEMBRANE COMPONENT"/>
    <property type="match status" value="1"/>
</dbReference>
<evidence type="ECO:0000256" key="14">
    <source>
        <dbReference type="SAM" id="Phobius"/>
    </source>
</evidence>
<name>A0A1Q8RAN4_9PEZI</name>
<dbReference type="Pfam" id="PF08022">
    <property type="entry name" value="FAD_binding_8"/>
    <property type="match status" value="1"/>
</dbReference>
<dbReference type="GO" id="GO:0006826">
    <property type="term" value="P:iron ion transport"/>
    <property type="evidence" value="ECO:0007669"/>
    <property type="project" value="UniProtKB-ARBA"/>
</dbReference>
<dbReference type="Proteomes" id="UP000186583">
    <property type="component" value="Unassembled WGS sequence"/>
</dbReference>
<organism evidence="16 17">
    <name type="scientific">Colletotrichum chlorophyti</name>
    <dbReference type="NCBI Taxonomy" id="708187"/>
    <lineage>
        <taxon>Eukaryota</taxon>
        <taxon>Fungi</taxon>
        <taxon>Dikarya</taxon>
        <taxon>Ascomycota</taxon>
        <taxon>Pezizomycotina</taxon>
        <taxon>Sordariomycetes</taxon>
        <taxon>Hypocreomycetidae</taxon>
        <taxon>Glomerellales</taxon>
        <taxon>Glomerellaceae</taxon>
        <taxon>Colletotrichum</taxon>
    </lineage>
</organism>
<evidence type="ECO:0000313" key="16">
    <source>
        <dbReference type="EMBL" id="OLN81417.1"/>
    </source>
</evidence>
<dbReference type="OrthoDB" id="3944240at2759"/>
<gene>
    <name evidence="16" type="ORF">CCHL11_09836</name>
</gene>
<feature type="transmembrane region" description="Helical" evidence="14">
    <location>
        <begin position="152"/>
        <end position="176"/>
    </location>
</feature>
<dbReference type="Gene3D" id="3.40.50.80">
    <property type="entry name" value="Nucleotide-binding domain of ferredoxin-NADP reductase (FNR) module"/>
    <property type="match status" value="1"/>
</dbReference>
<keyword evidence="12" id="KW-0325">Glycoprotein</keyword>
<dbReference type="SFLD" id="SFLDG01168">
    <property type="entry name" value="Ferric_reductase_subgroup_(FRE"/>
    <property type="match status" value="1"/>
</dbReference>
<dbReference type="GO" id="GO:0052851">
    <property type="term" value="F:ferric-chelate reductase (NADPH) activity"/>
    <property type="evidence" value="ECO:0007669"/>
    <property type="project" value="UniProtKB-EC"/>
</dbReference>
<keyword evidence="8 14" id="KW-1133">Transmembrane helix</keyword>
<proteinExistence type="inferred from homology"/>
<dbReference type="InterPro" id="IPR051410">
    <property type="entry name" value="Ferric/Cupric_Reductase"/>
</dbReference>
<evidence type="ECO:0000256" key="6">
    <source>
        <dbReference type="ARBA" id="ARBA00022692"/>
    </source>
</evidence>
<dbReference type="STRING" id="708187.A0A1Q8RAN4"/>
<sequence>MSHSHHGGGSGGGMGGGMLMGTALFQVTNINLAQSFWFIIAGVVGFLGIIRGINYIEGLRRLKRCHSESVQFPTRPSNHITQIWATATALVREAGHPQLYVPWKGLRWATPPPLGRVLVLLAYWAVIVYMMANEAVIKDAYFWERIGFRNAWVTIMQMPLVYLLAMKVNIVGFIIGASHERLNWLHRWVARTMFVTATVHGFHFWTEWTRADFVETQLRILPSIKYGLGAWGVLLWTVLTGFRPIRGMAYEVFVLQHVLSIVIFIWLVYVHIPVYARDYLWFTVAIICFDRLARWALLAWQNTRIKPKRSSCKGMKRLGHEVQVRAVGSSTTVVTIKDVHFSWKAGQHLYLWLPRVGPFEAHPYTIACAHQLPETCICNSIQLVIRSHGGFSRRLHRFAQKAQGSRKKDTLTGFVLGPFGAPPRWDIYETMVLISASTGASFTLPILESIVQSRKKKCTTRVEFILLACQGEDIEFYTQRLRESIDQAQRVGIELQVHIAITRSGKAREGEVAAVLYSDREESSSSGSAQHRRIMSDGSVDDGCCQEKGALDLEKGDEAPLTPRLRSNSVMTMVKEYYSRPDLKELIREPVEAAGGETSVVVCGGQSLTSSVRNCVSALSDERAVHKGTGAQGIHLFVEEYSF</sequence>
<dbReference type="PANTHER" id="PTHR32361:SF9">
    <property type="entry name" value="FERRIC REDUCTASE TRANSMEMBRANE COMPONENT 3-RELATED"/>
    <property type="match status" value="1"/>
</dbReference>
<dbReference type="InterPro" id="IPR039261">
    <property type="entry name" value="FNR_nucleotide-bd"/>
</dbReference>
<comment type="similarity">
    <text evidence="2">Belongs to the ferric reductase (FRE) family.</text>
</comment>
<dbReference type="AlphaFoldDB" id="A0A1Q8RAN4"/>
<dbReference type="EMBL" id="MPGH01000251">
    <property type="protein sequence ID" value="OLN81417.1"/>
    <property type="molecule type" value="Genomic_DNA"/>
</dbReference>
<keyword evidence="5" id="KW-1003">Cell membrane</keyword>
<keyword evidence="9" id="KW-0560">Oxidoreductase</keyword>
<comment type="caution">
    <text evidence="16">The sequence shown here is derived from an EMBL/GenBank/DDBJ whole genome shotgun (WGS) entry which is preliminary data.</text>
</comment>
<feature type="domain" description="FAD-binding FR-type" evidence="15">
    <location>
        <begin position="314"/>
        <end position="425"/>
    </location>
</feature>
<keyword evidence="4" id="KW-0813">Transport</keyword>
<evidence type="ECO:0000313" key="17">
    <source>
        <dbReference type="Proteomes" id="UP000186583"/>
    </source>
</evidence>
<feature type="transmembrane region" description="Helical" evidence="14">
    <location>
        <begin position="226"/>
        <end position="245"/>
    </location>
</feature>
<accession>A0A1Q8RAN4</accession>
<dbReference type="EC" id="1.16.1.9" evidence="3"/>
<evidence type="ECO:0000256" key="13">
    <source>
        <dbReference type="ARBA" id="ARBA00048483"/>
    </source>
</evidence>
<dbReference type="InterPro" id="IPR017938">
    <property type="entry name" value="Riboflavin_synthase-like_b-brl"/>
</dbReference>
<dbReference type="PROSITE" id="PS51384">
    <property type="entry name" value="FAD_FR"/>
    <property type="match status" value="1"/>
</dbReference>
<evidence type="ECO:0000259" key="15">
    <source>
        <dbReference type="PROSITE" id="PS51384"/>
    </source>
</evidence>
<dbReference type="GO" id="GO:0005886">
    <property type="term" value="C:plasma membrane"/>
    <property type="evidence" value="ECO:0007669"/>
    <property type="project" value="UniProtKB-SubCell"/>
</dbReference>
<protein>
    <recommendedName>
        <fullName evidence="3">ferric-chelate reductase (NADPH)</fullName>
        <ecNumber evidence="3">1.16.1.9</ecNumber>
    </recommendedName>
</protein>
<evidence type="ECO:0000256" key="12">
    <source>
        <dbReference type="ARBA" id="ARBA00023180"/>
    </source>
</evidence>
<comment type="subcellular location">
    <subcellularLocation>
        <location evidence="1">Cell membrane</location>
        <topology evidence="1">Multi-pass membrane protein</topology>
    </subcellularLocation>
</comment>
<reference evidence="16 17" key="1">
    <citation type="submission" date="2016-11" db="EMBL/GenBank/DDBJ databases">
        <title>Draft Genome Assembly of Colletotrichum chlorophyti a pathogen of herbaceous plants.</title>
        <authorList>
            <person name="Gan P."/>
            <person name="Narusaka M."/>
            <person name="Tsushima A."/>
            <person name="Narusaka Y."/>
            <person name="Takano Y."/>
            <person name="Shirasu K."/>
        </authorList>
    </citation>
    <scope>NUCLEOTIDE SEQUENCE [LARGE SCALE GENOMIC DNA]</scope>
    <source>
        <strain evidence="16 17">NTL11</strain>
    </source>
</reference>
<dbReference type="Pfam" id="PF08030">
    <property type="entry name" value="NAD_binding_6"/>
    <property type="match status" value="1"/>
</dbReference>
<dbReference type="InterPro" id="IPR017927">
    <property type="entry name" value="FAD-bd_FR_type"/>
</dbReference>
<comment type="catalytic activity">
    <reaction evidence="13">
        <text>2 a Fe(II)-siderophore + NADP(+) + H(+) = 2 a Fe(III)-siderophore + NADPH</text>
        <dbReference type="Rhea" id="RHEA:28795"/>
        <dbReference type="Rhea" id="RHEA-COMP:11342"/>
        <dbReference type="Rhea" id="RHEA-COMP:11344"/>
        <dbReference type="ChEBI" id="CHEBI:15378"/>
        <dbReference type="ChEBI" id="CHEBI:29033"/>
        <dbReference type="ChEBI" id="CHEBI:29034"/>
        <dbReference type="ChEBI" id="CHEBI:57783"/>
        <dbReference type="ChEBI" id="CHEBI:58349"/>
        <dbReference type="EC" id="1.16.1.9"/>
    </reaction>
</comment>
<keyword evidence="10" id="KW-0406">Ion transport</keyword>
<feature type="transmembrane region" description="Helical" evidence="14">
    <location>
        <begin position="114"/>
        <end position="132"/>
    </location>
</feature>
<evidence type="ECO:0000256" key="8">
    <source>
        <dbReference type="ARBA" id="ARBA00022989"/>
    </source>
</evidence>
<evidence type="ECO:0000256" key="4">
    <source>
        <dbReference type="ARBA" id="ARBA00022448"/>
    </source>
</evidence>
<evidence type="ECO:0000256" key="3">
    <source>
        <dbReference type="ARBA" id="ARBA00012668"/>
    </source>
</evidence>
<evidence type="ECO:0000256" key="5">
    <source>
        <dbReference type="ARBA" id="ARBA00022475"/>
    </source>
</evidence>
<evidence type="ECO:0000256" key="9">
    <source>
        <dbReference type="ARBA" id="ARBA00023002"/>
    </source>
</evidence>
<evidence type="ECO:0000256" key="11">
    <source>
        <dbReference type="ARBA" id="ARBA00023136"/>
    </source>
</evidence>
<dbReference type="Pfam" id="PF01794">
    <property type="entry name" value="Ferric_reduct"/>
    <property type="match status" value="1"/>
</dbReference>
<feature type="transmembrane region" description="Helical" evidence="14">
    <location>
        <begin position="35"/>
        <end position="54"/>
    </location>
</feature>
<keyword evidence="6 14" id="KW-0812">Transmembrane</keyword>
<dbReference type="SFLD" id="SFLDS00052">
    <property type="entry name" value="Ferric_Reductase_Domain"/>
    <property type="match status" value="1"/>
</dbReference>
<evidence type="ECO:0000256" key="2">
    <source>
        <dbReference type="ARBA" id="ARBA00006278"/>
    </source>
</evidence>
<dbReference type="InterPro" id="IPR013112">
    <property type="entry name" value="FAD-bd_8"/>
</dbReference>
<dbReference type="CDD" id="cd06186">
    <property type="entry name" value="NOX_Duox_like_FAD_NADP"/>
    <property type="match status" value="1"/>
</dbReference>
<keyword evidence="7" id="KW-0249">Electron transport</keyword>
<dbReference type="InterPro" id="IPR013121">
    <property type="entry name" value="Fe_red_NAD-bd_6"/>
</dbReference>
<feature type="transmembrane region" description="Helical" evidence="14">
    <location>
        <begin position="252"/>
        <end position="273"/>
    </location>
</feature>
<evidence type="ECO:0000256" key="10">
    <source>
        <dbReference type="ARBA" id="ARBA00023065"/>
    </source>
</evidence>
<keyword evidence="17" id="KW-1185">Reference proteome</keyword>
<evidence type="ECO:0000256" key="1">
    <source>
        <dbReference type="ARBA" id="ARBA00004651"/>
    </source>
</evidence>
<dbReference type="SUPFAM" id="SSF63380">
    <property type="entry name" value="Riboflavin synthase domain-like"/>
    <property type="match status" value="1"/>
</dbReference>
<dbReference type="InterPro" id="IPR013130">
    <property type="entry name" value="Fe3_Rdtase_TM_dom"/>
</dbReference>
<dbReference type="GO" id="GO:0015677">
    <property type="term" value="P:copper ion import"/>
    <property type="evidence" value="ECO:0007669"/>
    <property type="project" value="TreeGrafter"/>
</dbReference>
<keyword evidence="11 14" id="KW-0472">Membrane</keyword>
<dbReference type="GO" id="GO:0006879">
    <property type="term" value="P:intracellular iron ion homeostasis"/>
    <property type="evidence" value="ECO:0007669"/>
    <property type="project" value="TreeGrafter"/>
</dbReference>